<proteinExistence type="inferred from homology"/>
<comment type="similarity">
    <text evidence="1">Belongs to the LpxT phosphotransferase family.</text>
</comment>
<keyword evidence="1" id="KW-0448">Lipopolysaccharide biosynthesis</keyword>
<evidence type="ECO:0000256" key="1">
    <source>
        <dbReference type="HAMAP-Rule" id="MF_01945"/>
    </source>
</evidence>
<keyword evidence="1" id="KW-0808">Transferase</keyword>
<dbReference type="Proteomes" id="UP001058124">
    <property type="component" value="Unassembled WGS sequence"/>
</dbReference>
<keyword evidence="1" id="KW-0997">Cell inner membrane</keyword>
<evidence type="ECO:0000313" key="3">
    <source>
        <dbReference type="EMBL" id="GKX56037.1"/>
    </source>
</evidence>
<dbReference type="SUPFAM" id="SSF48317">
    <property type="entry name" value="Acid phosphatase/Vanadium-dependent haloperoxidase"/>
    <property type="match status" value="1"/>
</dbReference>
<sequence>MSRCRFTAIFLLNAFGIALFLSWYLPENHGFWFTVDSALFHYFNAYLAASPAYLKLVAVTNNRAFDSVSLLAMGLLLFYFFLKQDAAGRRWTIIMGIVMLITAVVLNQAGHLLPVVRPSPTLSFEGINRVTELSGIPTKDASKDSFPGDHGLMLMIFAAFMLRYFARWAFAVATLYVIVFSLPRIMVGAHWFTDIYVGSLSIACVGLSWCLLTPASDILINAINRAVPGRHRPKK</sequence>
<keyword evidence="1" id="KW-1003">Cell membrane</keyword>
<dbReference type="HAMAP" id="MF_01945">
    <property type="entry name" value="Lipid_A_LpxT"/>
    <property type="match status" value="1"/>
</dbReference>
<dbReference type="GO" id="GO:0009103">
    <property type="term" value="P:lipopolysaccharide biosynthetic process"/>
    <property type="evidence" value="ECO:0007669"/>
    <property type="project" value="UniProtKB-UniRule"/>
</dbReference>
<dbReference type="EMBL" id="BRLH01000004">
    <property type="protein sequence ID" value="GKX56037.1"/>
    <property type="molecule type" value="Genomic_DNA"/>
</dbReference>
<comment type="caution">
    <text evidence="3">The sequence shown here is derived from an EMBL/GenBank/DDBJ whole genome shotgun (WGS) entry which is preliminary data.</text>
</comment>
<dbReference type="Gene3D" id="1.20.144.10">
    <property type="entry name" value="Phosphatidic acid phosphatase type 2/haloperoxidase"/>
    <property type="match status" value="1"/>
</dbReference>
<organism evidence="3 4">
    <name type="scientific">Leminorella grimontii</name>
    <dbReference type="NCBI Taxonomy" id="82981"/>
    <lineage>
        <taxon>Bacteria</taxon>
        <taxon>Pseudomonadati</taxon>
        <taxon>Pseudomonadota</taxon>
        <taxon>Gammaproteobacteria</taxon>
        <taxon>Enterobacterales</taxon>
        <taxon>Budviciaceae</taxon>
        <taxon>Leminorella</taxon>
    </lineage>
</organism>
<feature type="transmembrane region" description="Helical" evidence="1">
    <location>
        <begin position="7"/>
        <end position="25"/>
    </location>
</feature>
<dbReference type="GO" id="GO:0005886">
    <property type="term" value="C:plasma membrane"/>
    <property type="evidence" value="ECO:0007669"/>
    <property type="project" value="UniProtKB-SubCell"/>
</dbReference>
<keyword evidence="1" id="KW-1133">Transmembrane helix</keyword>
<comment type="function">
    <text evidence="1">Involved in the modification of the lipid A domain of lipopolysaccharides (LPS). Transfers a phosphate group from undecaprenyl pyrophosphate (C55-PP) to lipid A to form lipid A 1-diphosphate. Contributes to the recycling of undecaprenyl phosphate (C55-P).</text>
</comment>
<dbReference type="RefSeq" id="WP_027274446.1">
    <property type="nucleotide sequence ID" value="NZ_BRLH01000004.1"/>
</dbReference>
<keyword evidence="1" id="KW-0472">Membrane</keyword>
<dbReference type="CDD" id="cd01610">
    <property type="entry name" value="PAP2_like"/>
    <property type="match status" value="1"/>
</dbReference>
<dbReference type="GO" id="GO:0016776">
    <property type="term" value="F:phosphotransferase activity, phosphate group as acceptor"/>
    <property type="evidence" value="ECO:0007669"/>
    <property type="project" value="UniProtKB-UniRule"/>
</dbReference>
<reference evidence="3" key="1">
    <citation type="submission" date="2022-06" db="EMBL/GenBank/DDBJ databases">
        <title>Draft genome sequences of Leminorella grimontii str. JCM5902.</title>
        <authorList>
            <person name="Wakabayashi Y."/>
            <person name="Kojima K."/>
        </authorList>
    </citation>
    <scope>NUCLEOTIDE SEQUENCE</scope>
    <source>
        <strain evidence="3">JCM 5902</strain>
    </source>
</reference>
<comment type="subcellular location">
    <subcellularLocation>
        <location evidence="1">Cell inner membrane</location>
        <topology evidence="1">Multi-pass membrane protein</topology>
    </subcellularLocation>
    <text evidence="1">Transferase activity takes place on the periplamic side of the inner membrane.</text>
</comment>
<feature type="transmembrane region" description="Helical" evidence="1">
    <location>
        <begin position="64"/>
        <end position="82"/>
    </location>
</feature>
<dbReference type="InterPro" id="IPR036938">
    <property type="entry name" value="PAP2/HPO_sf"/>
</dbReference>
<dbReference type="SMART" id="SM00014">
    <property type="entry name" value="acidPPc"/>
    <property type="match status" value="1"/>
</dbReference>
<dbReference type="GO" id="GO:0009245">
    <property type="term" value="P:lipid A biosynthetic process"/>
    <property type="evidence" value="ECO:0007669"/>
    <property type="project" value="UniProtKB-UniRule"/>
</dbReference>
<feature type="domain" description="Phosphatidic acid phosphatase type 2/haloperoxidase" evidence="2">
    <location>
        <begin position="92"/>
        <end position="210"/>
    </location>
</feature>
<dbReference type="AlphaFoldDB" id="A0AAV5N5Q0"/>
<gene>
    <name evidence="1" type="primary">lpxT</name>
    <name evidence="3" type="ORF">SOASR030_21490</name>
</gene>
<dbReference type="EC" id="2.7.4.29" evidence="1"/>
<dbReference type="GO" id="GO:0050380">
    <property type="term" value="F:undecaprenyl-diphosphatase activity"/>
    <property type="evidence" value="ECO:0007669"/>
    <property type="project" value="InterPro"/>
</dbReference>
<name>A0AAV5N5Q0_9GAMM</name>
<evidence type="ECO:0000313" key="4">
    <source>
        <dbReference type="Proteomes" id="UP001058124"/>
    </source>
</evidence>
<feature type="transmembrane region" description="Helical" evidence="1">
    <location>
        <begin position="94"/>
        <end position="113"/>
    </location>
</feature>
<evidence type="ECO:0000259" key="2">
    <source>
        <dbReference type="SMART" id="SM00014"/>
    </source>
</evidence>
<dbReference type="Pfam" id="PF01569">
    <property type="entry name" value="PAP2"/>
    <property type="match status" value="1"/>
</dbReference>
<feature type="transmembrane region" description="Helical" evidence="1">
    <location>
        <begin position="199"/>
        <end position="223"/>
    </location>
</feature>
<dbReference type="GO" id="GO:0043165">
    <property type="term" value="P:Gram-negative-bacterium-type cell outer membrane assembly"/>
    <property type="evidence" value="ECO:0007669"/>
    <property type="project" value="InterPro"/>
</dbReference>
<dbReference type="InterPro" id="IPR000326">
    <property type="entry name" value="PAP2/HPO"/>
</dbReference>
<dbReference type="InterPro" id="IPR032908">
    <property type="entry name" value="LpxT"/>
</dbReference>
<accession>A0AAV5N5Q0</accession>
<feature type="transmembrane region" description="Helical" evidence="1">
    <location>
        <begin position="173"/>
        <end position="193"/>
    </location>
</feature>
<protein>
    <recommendedName>
        <fullName evidence="1">Lipid A 1-diphosphate synthase</fullName>
        <ecNumber evidence="1">2.7.4.29</ecNumber>
    </recommendedName>
    <alternativeName>
        <fullName evidence="1">Kdo(2)-lipid A phosphotransferase</fullName>
    </alternativeName>
    <alternativeName>
        <fullName evidence="1">Undecaprenyl pyrophosphate:lipid A 1-phosphate phosphotransferase</fullName>
    </alternativeName>
</protein>
<keyword evidence="1" id="KW-0812">Transmembrane</keyword>
<comment type="pathway">
    <text evidence="1">Bacterial outer membrane biogenesis; lipopolysaccharide biosynthesis.</text>
</comment>
<keyword evidence="4" id="KW-1185">Reference proteome</keyword>
<comment type="catalytic activity">
    <reaction evidence="1">
        <text>an alpha-Kdo-(2-&gt;4)-alpha-Kdo-(2-&gt;6)-lipid A + di-trans,octa-cis-undecaprenyl diphosphate = an alpha-D-Kdo-(2-&gt;4)-alpha-D-Kdo-(2-&gt;6)-lipid A 1-diphosphate + di-trans,octa-cis-undecaprenyl phosphate</text>
        <dbReference type="Rhea" id="RHEA:74291"/>
        <dbReference type="ChEBI" id="CHEBI:58405"/>
        <dbReference type="ChEBI" id="CHEBI:60392"/>
        <dbReference type="ChEBI" id="CHEBI:176431"/>
        <dbReference type="ChEBI" id="CHEBI:193150"/>
        <dbReference type="EC" id="2.7.4.29"/>
    </reaction>
</comment>